<sequence>MSKTVARRPENPSRDAQSLYRRVVAGKNIGLTPTAPFCRPHSTARAAGLGYFEAMVSFL</sequence>
<geneLocation type="plasmid" evidence="1">
    <name>pNK546b</name>
</geneLocation>
<organism evidence="1">
    <name type="scientific">Pseudomonas aeruginosa</name>
    <dbReference type="NCBI Taxonomy" id="287"/>
    <lineage>
        <taxon>Bacteria</taxon>
        <taxon>Pseudomonadati</taxon>
        <taxon>Pseudomonadota</taxon>
        <taxon>Gammaproteobacteria</taxon>
        <taxon>Pseudomonadales</taxon>
        <taxon>Pseudomonadaceae</taxon>
        <taxon>Pseudomonas</taxon>
    </lineage>
</organism>
<dbReference type="EMBL" id="MN583270">
    <property type="protein sequence ID" value="QHU24552.1"/>
    <property type="molecule type" value="Genomic_DNA"/>
</dbReference>
<proteinExistence type="predicted"/>
<keyword evidence="1" id="KW-0614">Plasmid</keyword>
<evidence type="ECO:0000313" key="1">
    <source>
        <dbReference type="EMBL" id="QHU24552.1"/>
    </source>
</evidence>
<protein>
    <submittedName>
        <fullName evidence="1">Uncharacterized protein</fullName>
    </submittedName>
</protein>
<reference evidence="1" key="1">
    <citation type="submission" date="2019-10" db="EMBL/GenBank/DDBJ databases">
        <title>Extensively Drug-Resistant Pseudomonas aeruginosa ST664 clone carrying KPC-2-encoding megaplasmid in a burn clinic.</title>
        <authorList>
            <person name="Li Z."/>
            <person name="Cai Z."/>
            <person name="Cai Z."/>
            <person name="Zhang Y."/>
            <person name="Fu T."/>
            <person name="Jin Y."/>
            <person name="Cheng Z."/>
            <person name="Jin S."/>
            <person name="Wu W."/>
            <person name="Yang L."/>
            <person name="Bai F."/>
        </authorList>
    </citation>
    <scope>NUCLEOTIDE SEQUENCE</scope>
    <source>
        <strain evidence="1">NK546</strain>
        <plasmid evidence="1">pNK546b</plasmid>
    </source>
</reference>
<dbReference type="AlphaFoldDB" id="A0A6C0L3Z3"/>
<accession>A0A6C0L3Z3</accession>
<name>A0A6C0L3Z3_PSEAI</name>